<gene>
    <name evidence="2" type="ORF">SAMN06269185_2143</name>
</gene>
<dbReference type="InterPro" id="IPR055685">
    <property type="entry name" value="DUF7261"/>
</dbReference>
<keyword evidence="1" id="KW-1133">Transmembrane helix</keyword>
<evidence type="ECO:0000256" key="1">
    <source>
        <dbReference type="SAM" id="Phobius"/>
    </source>
</evidence>
<keyword evidence="1" id="KW-0472">Membrane</keyword>
<dbReference type="AlphaFoldDB" id="A0A285NWS1"/>
<dbReference type="Pfam" id="PF23922">
    <property type="entry name" value="DUF7261"/>
    <property type="match status" value="1"/>
</dbReference>
<name>A0A285NWS1_NATPI</name>
<dbReference type="EMBL" id="OBEJ01000002">
    <property type="protein sequence ID" value="SNZ13373.1"/>
    <property type="molecule type" value="Genomic_DNA"/>
</dbReference>
<feature type="transmembrane region" description="Helical" evidence="1">
    <location>
        <begin position="12"/>
        <end position="35"/>
    </location>
</feature>
<organism evidence="2 3">
    <name type="scientific">Natronoarchaeum philippinense</name>
    <dbReference type="NCBI Taxonomy" id="558529"/>
    <lineage>
        <taxon>Archaea</taxon>
        <taxon>Methanobacteriati</taxon>
        <taxon>Methanobacteriota</taxon>
        <taxon>Stenosarchaea group</taxon>
        <taxon>Halobacteria</taxon>
        <taxon>Halobacteriales</taxon>
        <taxon>Natronoarchaeaceae</taxon>
    </lineage>
</organism>
<dbReference type="Proteomes" id="UP000219453">
    <property type="component" value="Unassembled WGS sequence"/>
</dbReference>
<evidence type="ECO:0008006" key="4">
    <source>
        <dbReference type="Google" id="ProtNLM"/>
    </source>
</evidence>
<sequence>MTGTRSDRGQLVLAGAVSFALILIAIAIVFSTTLFTASVGSSGTVEAVSDGRGVEQSVENTTVELLEWVNDDVEANNETAFKNNVSTYGQLLAESNAASGTTFVGIEVTNTSAYDESDPDEITWAEVRIVYETPSVQRESTINVSAP</sequence>
<reference evidence="2 3" key="1">
    <citation type="submission" date="2017-09" db="EMBL/GenBank/DDBJ databases">
        <authorList>
            <person name="Ehlers B."/>
            <person name="Leendertz F.H."/>
        </authorList>
    </citation>
    <scope>NUCLEOTIDE SEQUENCE [LARGE SCALE GENOMIC DNA]</scope>
    <source>
        <strain evidence="2 3">DSM 27208</strain>
    </source>
</reference>
<dbReference type="RefSeq" id="WP_097009042.1">
    <property type="nucleotide sequence ID" value="NZ_OBEJ01000002.1"/>
</dbReference>
<accession>A0A285NWS1</accession>
<keyword evidence="1" id="KW-0812">Transmembrane</keyword>
<proteinExistence type="predicted"/>
<evidence type="ECO:0000313" key="2">
    <source>
        <dbReference type="EMBL" id="SNZ13373.1"/>
    </source>
</evidence>
<protein>
    <recommendedName>
        <fullName evidence="4">Flagellin</fullName>
    </recommendedName>
</protein>
<evidence type="ECO:0000313" key="3">
    <source>
        <dbReference type="Proteomes" id="UP000219453"/>
    </source>
</evidence>
<keyword evidence="3" id="KW-1185">Reference proteome</keyword>